<dbReference type="Gene3D" id="3.20.20.140">
    <property type="entry name" value="Metal-dependent hydrolases"/>
    <property type="match status" value="1"/>
</dbReference>
<name>A0ABZ1CB34_9BACT</name>
<sequence>MPTLRDCILLHGPDLNPIHCKTFAWQDDHVTEIAVGDPAPTLPAPSLVVIPGLYNGHTHVGDGALPDGAAGLTLEEGFFRPHGYKYRELGKLTPAELREHMTNTLQFMARTGTVAHLDFREQGAEGAQLLREASNNTGIDSIILNQFNESPFDEATLDAGTASLPASALAELEAMLAIADGFSESTMNDLTPRAWREIRERTAATGQLRAIHCLENPAYRDISMRRNGRGDLARALDTTDYDADLIVHLTLANAAEIKLMAESGRTAALNPRANATLGLPLPPVTALLDAGARLLLGTDNVMLTPPNLFAELDFTHRLARSQATEARPSVPPPVDILRMVTSNIRPLLGGDHYGYLDVGLPASFVVLDFTAPHLRHTRNLLASIVGRVGTADILATYHRGRELWRSAELSF</sequence>
<dbReference type="Pfam" id="PF01979">
    <property type="entry name" value="Amidohydro_1"/>
    <property type="match status" value="1"/>
</dbReference>
<protein>
    <submittedName>
        <fullName evidence="2">Amidohydrolase family protein</fullName>
    </submittedName>
</protein>
<dbReference type="Proteomes" id="UP000738431">
    <property type="component" value="Chromosome"/>
</dbReference>
<dbReference type="InterPro" id="IPR006680">
    <property type="entry name" value="Amidohydro-rel"/>
</dbReference>
<gene>
    <name evidence="2" type="ORF">K1X11_005765</name>
</gene>
<dbReference type="RefSeq" id="WP_221033147.1">
    <property type="nucleotide sequence ID" value="NZ_CP139781.1"/>
</dbReference>
<evidence type="ECO:0000259" key="1">
    <source>
        <dbReference type="Pfam" id="PF01979"/>
    </source>
</evidence>
<dbReference type="InterPro" id="IPR050287">
    <property type="entry name" value="MTA/SAH_deaminase"/>
</dbReference>
<reference evidence="2 3" key="1">
    <citation type="submission" date="2023-12" db="EMBL/GenBank/DDBJ databases">
        <title>Description of an unclassified Opitutus bacterium of Verrucomicrobiota.</title>
        <authorList>
            <person name="Zhang D.-F."/>
        </authorList>
    </citation>
    <scope>NUCLEOTIDE SEQUENCE [LARGE SCALE GENOMIC DNA]</scope>
    <source>
        <strain evidence="2 3">WL0086</strain>
    </source>
</reference>
<dbReference type="InterPro" id="IPR011059">
    <property type="entry name" value="Metal-dep_hydrolase_composite"/>
</dbReference>
<proteinExistence type="predicted"/>
<evidence type="ECO:0000313" key="3">
    <source>
        <dbReference type="Proteomes" id="UP000738431"/>
    </source>
</evidence>
<accession>A0ABZ1CB34</accession>
<feature type="domain" description="Amidohydrolase-related" evidence="1">
    <location>
        <begin position="48"/>
        <end position="401"/>
    </location>
</feature>
<dbReference type="SUPFAM" id="SSF51338">
    <property type="entry name" value="Composite domain of metallo-dependent hydrolases"/>
    <property type="match status" value="1"/>
</dbReference>
<keyword evidence="3" id="KW-1185">Reference proteome</keyword>
<dbReference type="PANTHER" id="PTHR43794">
    <property type="entry name" value="AMINOHYDROLASE SSNA-RELATED"/>
    <property type="match status" value="1"/>
</dbReference>
<dbReference type="EMBL" id="CP139781">
    <property type="protein sequence ID" value="WRQ88904.1"/>
    <property type="molecule type" value="Genomic_DNA"/>
</dbReference>
<organism evidence="2 3">
    <name type="scientific">Actomonas aquatica</name>
    <dbReference type="NCBI Taxonomy" id="2866162"/>
    <lineage>
        <taxon>Bacteria</taxon>
        <taxon>Pseudomonadati</taxon>
        <taxon>Verrucomicrobiota</taxon>
        <taxon>Opitutia</taxon>
        <taxon>Opitutales</taxon>
        <taxon>Opitutaceae</taxon>
        <taxon>Actomonas</taxon>
    </lineage>
</organism>
<dbReference type="SUPFAM" id="SSF51556">
    <property type="entry name" value="Metallo-dependent hydrolases"/>
    <property type="match status" value="1"/>
</dbReference>
<evidence type="ECO:0000313" key="2">
    <source>
        <dbReference type="EMBL" id="WRQ88904.1"/>
    </source>
</evidence>
<dbReference type="InterPro" id="IPR032466">
    <property type="entry name" value="Metal_Hydrolase"/>
</dbReference>
<dbReference type="PANTHER" id="PTHR43794:SF5">
    <property type="entry name" value="CHLOROHYDROLASE FAMILY PROTEIN"/>
    <property type="match status" value="1"/>
</dbReference>